<name>A0A4Q2S278_9ACTN</name>
<protein>
    <recommendedName>
        <fullName evidence="2">Septum formation-related domain-containing protein</fullName>
    </recommendedName>
</protein>
<feature type="domain" description="Septum formation-related" evidence="2">
    <location>
        <begin position="115"/>
        <end position="240"/>
    </location>
</feature>
<evidence type="ECO:0000313" key="4">
    <source>
        <dbReference type="Proteomes" id="UP000294071"/>
    </source>
</evidence>
<reference evidence="3 4" key="1">
    <citation type="submission" date="2019-01" db="EMBL/GenBank/DDBJ databases">
        <title>Novel species of Nocardioides.</title>
        <authorList>
            <person name="Liu Q."/>
            <person name="Xin Y.-H."/>
        </authorList>
    </citation>
    <scope>NUCLEOTIDE SEQUENCE [LARGE SCALE GENOMIC DNA]</scope>
    <source>
        <strain evidence="3 4">CGMCC 4.6882</strain>
    </source>
</reference>
<dbReference type="RefSeq" id="WP_129399846.1">
    <property type="nucleotide sequence ID" value="NZ_SDWT01000001.1"/>
</dbReference>
<feature type="signal peptide" evidence="1">
    <location>
        <begin position="1"/>
        <end position="29"/>
    </location>
</feature>
<organism evidence="3 4">
    <name type="scientific">Nocardioides oleivorans</name>
    <dbReference type="NCBI Taxonomy" id="273676"/>
    <lineage>
        <taxon>Bacteria</taxon>
        <taxon>Bacillati</taxon>
        <taxon>Actinomycetota</taxon>
        <taxon>Actinomycetes</taxon>
        <taxon>Propionibacteriales</taxon>
        <taxon>Nocardioidaceae</taxon>
        <taxon>Nocardioides</taxon>
    </lineage>
</organism>
<proteinExistence type="predicted"/>
<dbReference type="EMBL" id="SDWT01000001">
    <property type="protein sequence ID" value="RYB94495.1"/>
    <property type="molecule type" value="Genomic_DNA"/>
</dbReference>
<dbReference type="OrthoDB" id="3784330at2"/>
<keyword evidence="4" id="KW-1185">Reference proteome</keyword>
<sequence>MTTRLAIGAAVAALLAAAVTATAPTSAVAQDPVLGAPVVGQCFDLDAEELSQPSHPETAIDCSAPHTSRVVGVAIVPDGLGLQGPKVERFALETCYAAARTAIGVRNMRALNLTAFRIGWFVPTDEQQAAGARWLRCDLVLGGPSDLQPLPAQLEVGRFPYATGVSRCLAGRDLHDTACSSRHTYRATAAVTVPGKRYPRAEAWQELGNTRCVPGVITRVFRFGWPTKASWKAGDHTLTCYSRTRR</sequence>
<evidence type="ECO:0000256" key="1">
    <source>
        <dbReference type="SAM" id="SignalP"/>
    </source>
</evidence>
<gene>
    <name evidence="3" type="ORF">EUA93_09150</name>
</gene>
<accession>A0A4Q2S278</accession>
<dbReference type="InterPro" id="IPR026004">
    <property type="entry name" value="Septum_form"/>
</dbReference>
<feature type="chain" id="PRO_5021031853" description="Septum formation-related domain-containing protein" evidence="1">
    <location>
        <begin position="30"/>
        <end position="246"/>
    </location>
</feature>
<comment type="caution">
    <text evidence="3">The sequence shown here is derived from an EMBL/GenBank/DDBJ whole genome shotgun (WGS) entry which is preliminary data.</text>
</comment>
<dbReference type="AlphaFoldDB" id="A0A4Q2S278"/>
<keyword evidence="1" id="KW-0732">Signal</keyword>
<evidence type="ECO:0000313" key="3">
    <source>
        <dbReference type="EMBL" id="RYB94495.1"/>
    </source>
</evidence>
<dbReference type="Proteomes" id="UP000294071">
    <property type="component" value="Unassembled WGS sequence"/>
</dbReference>
<dbReference type="Pfam" id="PF13845">
    <property type="entry name" value="Septum_form"/>
    <property type="match status" value="1"/>
</dbReference>
<evidence type="ECO:0000259" key="2">
    <source>
        <dbReference type="Pfam" id="PF13845"/>
    </source>
</evidence>